<keyword evidence="3" id="KW-1185">Reference proteome</keyword>
<comment type="caution">
    <text evidence="2">The sequence shown here is derived from an EMBL/GenBank/DDBJ whole genome shotgun (WGS) entry which is preliminary data.</text>
</comment>
<evidence type="ECO:0000313" key="3">
    <source>
        <dbReference type="Proteomes" id="UP001596972"/>
    </source>
</evidence>
<evidence type="ECO:0000256" key="1">
    <source>
        <dbReference type="SAM" id="Phobius"/>
    </source>
</evidence>
<sequence length="274" mass="28550">MSSPATTTVGTPATGHRAGLVHSLRAEWIKLRSLRSTWYTLAVLFLVGLGITFLALSSAGEEYPALTAAEKRSWDPVGLSLRSFIVAQLIVGVLGILVVTSEFATGLMWTSLAATPRRHRLLAAKTVVAAALAGVAGQLLMFASFFLGQFLLAAQDVPYARLGDPGVLSAVAGGGLYLAAIALLAVGLGTIMRATAGALATLVGVVLLVPALAELFPSRLQGLFDFWPTLGGAAVLAGVPDPEYPHPWLNLFGMCLGVGAVLAVAFAVFRRRDV</sequence>
<evidence type="ECO:0000313" key="2">
    <source>
        <dbReference type="EMBL" id="MFD0901911.1"/>
    </source>
</evidence>
<feature type="transmembrane region" description="Helical" evidence="1">
    <location>
        <begin position="248"/>
        <end position="269"/>
    </location>
</feature>
<feature type="transmembrane region" description="Helical" evidence="1">
    <location>
        <begin position="167"/>
        <end position="188"/>
    </location>
</feature>
<feature type="transmembrane region" description="Helical" evidence="1">
    <location>
        <begin position="195"/>
        <end position="213"/>
    </location>
</feature>
<evidence type="ECO:0008006" key="4">
    <source>
        <dbReference type="Google" id="ProtNLM"/>
    </source>
</evidence>
<name>A0ABW3EQ37_9ACTN</name>
<feature type="transmembrane region" description="Helical" evidence="1">
    <location>
        <begin position="121"/>
        <end position="147"/>
    </location>
</feature>
<reference evidence="3" key="1">
    <citation type="journal article" date="2019" name="Int. J. Syst. Evol. Microbiol.">
        <title>The Global Catalogue of Microorganisms (GCM) 10K type strain sequencing project: providing services to taxonomists for standard genome sequencing and annotation.</title>
        <authorList>
            <consortium name="The Broad Institute Genomics Platform"/>
            <consortium name="The Broad Institute Genome Sequencing Center for Infectious Disease"/>
            <person name="Wu L."/>
            <person name="Ma J."/>
        </authorList>
    </citation>
    <scope>NUCLEOTIDE SEQUENCE [LARGE SCALE GENOMIC DNA]</scope>
    <source>
        <strain evidence="3">JCM 31202</strain>
    </source>
</reference>
<organism evidence="2 3">
    <name type="scientific">Actinomadura sediminis</name>
    <dbReference type="NCBI Taxonomy" id="1038904"/>
    <lineage>
        <taxon>Bacteria</taxon>
        <taxon>Bacillati</taxon>
        <taxon>Actinomycetota</taxon>
        <taxon>Actinomycetes</taxon>
        <taxon>Streptosporangiales</taxon>
        <taxon>Thermomonosporaceae</taxon>
        <taxon>Actinomadura</taxon>
    </lineage>
</organism>
<keyword evidence="1" id="KW-0812">Transmembrane</keyword>
<dbReference type="Proteomes" id="UP001596972">
    <property type="component" value="Unassembled WGS sequence"/>
</dbReference>
<feature type="transmembrane region" description="Helical" evidence="1">
    <location>
        <begin position="79"/>
        <end position="100"/>
    </location>
</feature>
<protein>
    <recommendedName>
        <fullName evidence="4">ABC transporter permease</fullName>
    </recommendedName>
</protein>
<dbReference type="RefSeq" id="WP_378299168.1">
    <property type="nucleotide sequence ID" value="NZ_JBHTJA010000027.1"/>
</dbReference>
<keyword evidence="1" id="KW-0472">Membrane</keyword>
<feature type="transmembrane region" description="Helical" evidence="1">
    <location>
        <begin position="38"/>
        <end position="59"/>
    </location>
</feature>
<accession>A0ABW3EQ37</accession>
<dbReference type="EMBL" id="JBHTJA010000027">
    <property type="protein sequence ID" value="MFD0901911.1"/>
    <property type="molecule type" value="Genomic_DNA"/>
</dbReference>
<proteinExistence type="predicted"/>
<gene>
    <name evidence="2" type="ORF">ACFQ11_16035</name>
</gene>
<keyword evidence="1" id="KW-1133">Transmembrane helix</keyword>